<dbReference type="EMBL" id="GBRH01193028">
    <property type="protein sequence ID" value="JAE04868.1"/>
    <property type="molecule type" value="Transcribed_RNA"/>
</dbReference>
<dbReference type="AlphaFoldDB" id="A0A0A9F9B6"/>
<feature type="transmembrane region" description="Helical" evidence="1">
    <location>
        <begin position="20"/>
        <end position="40"/>
    </location>
</feature>
<keyword evidence="1" id="KW-0472">Membrane</keyword>
<proteinExistence type="predicted"/>
<organism evidence="2">
    <name type="scientific">Arundo donax</name>
    <name type="common">Giant reed</name>
    <name type="synonym">Donax arundinaceus</name>
    <dbReference type="NCBI Taxonomy" id="35708"/>
    <lineage>
        <taxon>Eukaryota</taxon>
        <taxon>Viridiplantae</taxon>
        <taxon>Streptophyta</taxon>
        <taxon>Embryophyta</taxon>
        <taxon>Tracheophyta</taxon>
        <taxon>Spermatophyta</taxon>
        <taxon>Magnoliopsida</taxon>
        <taxon>Liliopsida</taxon>
        <taxon>Poales</taxon>
        <taxon>Poaceae</taxon>
        <taxon>PACMAD clade</taxon>
        <taxon>Arundinoideae</taxon>
        <taxon>Arundineae</taxon>
        <taxon>Arundo</taxon>
    </lineage>
</organism>
<evidence type="ECO:0000256" key="1">
    <source>
        <dbReference type="SAM" id="Phobius"/>
    </source>
</evidence>
<evidence type="ECO:0000313" key="2">
    <source>
        <dbReference type="EMBL" id="JAE04868.1"/>
    </source>
</evidence>
<sequence>MNRMILTIVEQKIEQSGSRLRFPFCFFALRIIVICIKFVLPALQLSSSFLESDLDQKFRKQKLLLEA</sequence>
<protein>
    <submittedName>
        <fullName evidence="2">Uncharacterized protein</fullName>
    </submittedName>
</protein>
<keyword evidence="1" id="KW-1133">Transmembrane helix</keyword>
<name>A0A0A9F9B6_ARUDO</name>
<reference evidence="2" key="2">
    <citation type="journal article" date="2015" name="Data Brief">
        <title>Shoot transcriptome of the giant reed, Arundo donax.</title>
        <authorList>
            <person name="Barrero R.A."/>
            <person name="Guerrero F.D."/>
            <person name="Moolhuijzen P."/>
            <person name="Goolsby J.A."/>
            <person name="Tidwell J."/>
            <person name="Bellgard S.E."/>
            <person name="Bellgard M.I."/>
        </authorList>
    </citation>
    <scope>NUCLEOTIDE SEQUENCE</scope>
    <source>
        <tissue evidence="2">Shoot tissue taken approximately 20 cm above the soil surface</tissue>
    </source>
</reference>
<keyword evidence="1" id="KW-0812">Transmembrane</keyword>
<reference evidence="2" key="1">
    <citation type="submission" date="2014-09" db="EMBL/GenBank/DDBJ databases">
        <authorList>
            <person name="Magalhaes I.L.F."/>
            <person name="Oliveira U."/>
            <person name="Santos F.R."/>
            <person name="Vidigal T.H.D.A."/>
            <person name="Brescovit A.D."/>
            <person name="Santos A.J."/>
        </authorList>
    </citation>
    <scope>NUCLEOTIDE SEQUENCE</scope>
    <source>
        <tissue evidence="2">Shoot tissue taken approximately 20 cm above the soil surface</tissue>
    </source>
</reference>
<accession>A0A0A9F9B6</accession>